<feature type="region of interest" description="Disordered" evidence="2">
    <location>
        <begin position="40"/>
        <end position="64"/>
    </location>
</feature>
<name>A0A812KNS8_9DINO</name>
<dbReference type="Proteomes" id="UP000604046">
    <property type="component" value="Unassembled WGS sequence"/>
</dbReference>
<evidence type="ECO:0000256" key="1">
    <source>
        <dbReference type="SAM" id="Coils"/>
    </source>
</evidence>
<keyword evidence="4" id="KW-1185">Reference proteome</keyword>
<dbReference type="AlphaFoldDB" id="A0A812KNS8"/>
<feature type="coiled-coil region" evidence="1">
    <location>
        <begin position="69"/>
        <end position="126"/>
    </location>
</feature>
<evidence type="ECO:0000313" key="4">
    <source>
        <dbReference type="Proteomes" id="UP000604046"/>
    </source>
</evidence>
<accession>A0A812KNS8</accession>
<comment type="caution">
    <text evidence="3">The sequence shown here is derived from an EMBL/GenBank/DDBJ whole genome shotgun (WGS) entry which is preliminary data.</text>
</comment>
<evidence type="ECO:0000313" key="3">
    <source>
        <dbReference type="EMBL" id="CAE7230735.1"/>
    </source>
</evidence>
<protein>
    <submittedName>
        <fullName evidence="3">Uncharacterized protein</fullName>
    </submittedName>
</protein>
<keyword evidence="1" id="KW-0175">Coiled coil</keyword>
<dbReference type="OrthoDB" id="406040at2759"/>
<gene>
    <name evidence="3" type="ORF">SNAT2548_LOCUS9404</name>
</gene>
<reference evidence="3" key="1">
    <citation type="submission" date="2021-02" db="EMBL/GenBank/DDBJ databases">
        <authorList>
            <person name="Dougan E. K."/>
            <person name="Rhodes N."/>
            <person name="Thang M."/>
            <person name="Chan C."/>
        </authorList>
    </citation>
    <scope>NUCLEOTIDE SEQUENCE</scope>
</reference>
<dbReference type="EMBL" id="CAJNDS010000730">
    <property type="protein sequence ID" value="CAE7230735.1"/>
    <property type="molecule type" value="Genomic_DNA"/>
</dbReference>
<feature type="region of interest" description="Disordered" evidence="2">
    <location>
        <begin position="1"/>
        <end position="28"/>
    </location>
</feature>
<organism evidence="3 4">
    <name type="scientific">Symbiodinium natans</name>
    <dbReference type="NCBI Taxonomy" id="878477"/>
    <lineage>
        <taxon>Eukaryota</taxon>
        <taxon>Sar</taxon>
        <taxon>Alveolata</taxon>
        <taxon>Dinophyceae</taxon>
        <taxon>Suessiales</taxon>
        <taxon>Symbiodiniaceae</taxon>
        <taxon>Symbiodinium</taxon>
    </lineage>
</organism>
<feature type="coiled-coil region" evidence="1">
    <location>
        <begin position="159"/>
        <end position="186"/>
    </location>
</feature>
<proteinExistence type="predicted"/>
<evidence type="ECO:0000256" key="2">
    <source>
        <dbReference type="SAM" id="MobiDB-lite"/>
    </source>
</evidence>
<sequence length="765" mass="86114">MGPRPASAEPNRRRPSAAPEVSATGRAVAEGARRTYLLPFGQSARLHGSRDSSERPAPTPASLAPTALLDQLRTALAAEKRSKAEALQALQSEMQAQLQSAHCQFRNELEETKAIWRAELAAQQREQEACTEGWESEANRHEAEVRAAQGFEAEAWAASSRNEDVIRDLKEQLVEKEAELHRSRVEAQAAMESSRAFAHLEAAAAQGQRHEKDAAELRVALQEIVCFAIIESRADDDVLSLCKDAQLALFEVWQDLMELDLALLAVHIPPAPRPCKRHEIGIRVKGGNSFGPSVGGWTSFPSERGNRWIFQMYSMYSRGTIGAEGAVKRTGVVQPIWLLVARTTFPAAKNEISNAIAEPRPQSKQNMNSINQCWMQQVVSGRHAEQTFFGSSRYWHSRHAESSLKLPHAMDHMDHCFDEQEAAFDDEAAAQEVQLLQRYHHLRRPSDWSPFQKDLALTHVPCTFGHSVEMAGLQLPRNDLTNWLKVWQSFKAATPQQGLDLMRSAMAPDVPLWGMMDPVLRGFSKLTGCHLYYTPPKYLPRDIGEQYYGNKSAFTFLRDPYDRAVNDFRAQVFGLDSIFTMSCRQNTSLREGHAERESEQYRSWYRTCDVNSYLRAELPKVLEGDIYRADCHFLPQAEYFENPFANTTAIDNRKVPESFNALMVERGYFNVTMPHTLHNYVCNNISAYSLAEDVKALVRKVYARDFDLICSLFGYCDREEVTCLGQIPNMCGGKPGVNSPAFSANADKDVRSKYFPEWPCGQPGA</sequence>